<dbReference type="EMBL" id="QUSG01000008">
    <property type="protein sequence ID" value="KAA3526018.1"/>
    <property type="molecule type" value="Genomic_DNA"/>
</dbReference>
<dbReference type="Gene3D" id="3.10.20.310">
    <property type="entry name" value="membrane protein fhac"/>
    <property type="match status" value="1"/>
</dbReference>
<evidence type="ECO:0000259" key="10">
    <source>
        <dbReference type="PROSITE" id="PS51779"/>
    </source>
</evidence>
<keyword evidence="8 9" id="KW-0131">Cell cycle</keyword>
<proteinExistence type="inferred from homology"/>
<sequence>MDGGGRFVFTVSAKKSAKGSKTAPYRAPSLADDGLMALPRPVRRLMRFVVALCSGRVAVPEHLGKVSFAAYILAVGGYGIVKGGHWPDFAEAMTSTAGFAVEDVKLSGNVHTSEIDVLQSLGLDGATSLVAIDADDARRKVADLPWVEQVEVRKIYPRTIEVNIKEREAYGIWQHGTDLSLIEKSGSIIAPLRDNKFATLPLFVGRDAEVAAQDIAGEFTTWPQITGRVKAYVRVASRRWDLYLDNGVVVKLPEDDVDGAMARLAKMEADHQLLDRDIAAVDLRLSDRMTVQLTPEALVRRQAAVTARAKALAKTEKET</sequence>
<dbReference type="Pfam" id="PF08478">
    <property type="entry name" value="POTRA_1"/>
    <property type="match status" value="1"/>
</dbReference>
<keyword evidence="3 9" id="KW-0997">Cell inner membrane</keyword>
<dbReference type="Proteomes" id="UP000436911">
    <property type="component" value="Unassembled WGS sequence"/>
</dbReference>
<dbReference type="InterPro" id="IPR034746">
    <property type="entry name" value="POTRA"/>
</dbReference>
<gene>
    <name evidence="9" type="primary">ftsQ</name>
    <name evidence="11" type="ORF">DXT89_15900</name>
</gene>
<dbReference type="PANTHER" id="PTHR35851:SF1">
    <property type="entry name" value="CELL DIVISION PROTEIN FTSQ"/>
    <property type="match status" value="1"/>
</dbReference>
<dbReference type="HAMAP" id="MF_00911">
    <property type="entry name" value="FtsQ_subfam"/>
    <property type="match status" value="1"/>
</dbReference>
<keyword evidence="2 9" id="KW-1003">Cell membrane</keyword>
<comment type="subcellular location">
    <subcellularLocation>
        <location evidence="9">Cell inner membrane</location>
        <topology evidence="9">Single-pass type II membrane protein</topology>
    </subcellularLocation>
    <subcellularLocation>
        <location evidence="1">Membrane</location>
    </subcellularLocation>
    <text evidence="9">Localizes to the division septum.</text>
</comment>
<keyword evidence="7 9" id="KW-0472">Membrane</keyword>
<evidence type="ECO:0000256" key="5">
    <source>
        <dbReference type="ARBA" id="ARBA00022692"/>
    </source>
</evidence>
<evidence type="ECO:0000256" key="2">
    <source>
        <dbReference type="ARBA" id="ARBA00022475"/>
    </source>
</evidence>
<dbReference type="OrthoDB" id="9783091at2"/>
<dbReference type="PANTHER" id="PTHR35851">
    <property type="entry name" value="CELL DIVISION PROTEIN FTSQ"/>
    <property type="match status" value="1"/>
</dbReference>
<dbReference type="InterPro" id="IPR013685">
    <property type="entry name" value="POTRA_FtsQ_type"/>
</dbReference>
<dbReference type="InterPro" id="IPR045335">
    <property type="entry name" value="FtsQ_C_sf"/>
</dbReference>
<dbReference type="GO" id="GO:0032153">
    <property type="term" value="C:cell division site"/>
    <property type="evidence" value="ECO:0007669"/>
    <property type="project" value="UniProtKB-UniRule"/>
</dbReference>
<evidence type="ECO:0000313" key="11">
    <source>
        <dbReference type="EMBL" id="KAA3526018.1"/>
    </source>
</evidence>
<name>A0A368NEI1_AGRVI</name>
<keyword evidence="4 9" id="KW-0132">Cell division</keyword>
<dbReference type="InterPro" id="IPR005548">
    <property type="entry name" value="Cell_div_FtsQ/DivIB_C"/>
</dbReference>
<accession>A0A368NEI1</accession>
<dbReference type="GO" id="GO:0090529">
    <property type="term" value="P:cell septum assembly"/>
    <property type="evidence" value="ECO:0007669"/>
    <property type="project" value="InterPro"/>
</dbReference>
<evidence type="ECO:0000256" key="3">
    <source>
        <dbReference type="ARBA" id="ARBA00022519"/>
    </source>
</evidence>
<comment type="caution">
    <text evidence="11">The sequence shown here is derived from an EMBL/GenBank/DDBJ whole genome shotgun (WGS) entry which is preliminary data.</text>
</comment>
<dbReference type="GO" id="GO:0005886">
    <property type="term" value="C:plasma membrane"/>
    <property type="evidence" value="ECO:0007669"/>
    <property type="project" value="UniProtKB-SubCell"/>
</dbReference>
<comment type="similarity">
    <text evidence="9">Belongs to the FtsQ/DivIB family. FtsQ subfamily.</text>
</comment>
<comment type="function">
    <text evidence="9">Essential cell division protein.</text>
</comment>
<dbReference type="Pfam" id="PF03799">
    <property type="entry name" value="FtsQ_DivIB_C"/>
    <property type="match status" value="1"/>
</dbReference>
<reference evidence="11 12" key="1">
    <citation type="submission" date="2018-08" db="EMBL/GenBank/DDBJ databases">
        <title>Genome sequencing of Agrobacterium vitis strain ICMP 10754.</title>
        <authorList>
            <person name="Visnovsky S.B."/>
            <person name="Pitman A.R."/>
        </authorList>
    </citation>
    <scope>NUCLEOTIDE SEQUENCE [LARGE SCALE GENOMIC DNA]</scope>
    <source>
        <strain evidence="11 12">ICMP 10754</strain>
    </source>
</reference>
<dbReference type="AlphaFoldDB" id="A0A368NEI1"/>
<evidence type="ECO:0000256" key="1">
    <source>
        <dbReference type="ARBA" id="ARBA00004370"/>
    </source>
</evidence>
<evidence type="ECO:0000256" key="4">
    <source>
        <dbReference type="ARBA" id="ARBA00022618"/>
    </source>
</evidence>
<organism evidence="11 12">
    <name type="scientific">Agrobacterium vitis</name>
    <name type="common">Rhizobium vitis</name>
    <dbReference type="NCBI Taxonomy" id="373"/>
    <lineage>
        <taxon>Bacteria</taxon>
        <taxon>Pseudomonadati</taxon>
        <taxon>Pseudomonadota</taxon>
        <taxon>Alphaproteobacteria</taxon>
        <taxon>Hyphomicrobiales</taxon>
        <taxon>Rhizobiaceae</taxon>
        <taxon>Rhizobium/Agrobacterium group</taxon>
        <taxon>Agrobacterium</taxon>
    </lineage>
</organism>
<evidence type="ECO:0000256" key="6">
    <source>
        <dbReference type="ARBA" id="ARBA00022989"/>
    </source>
</evidence>
<evidence type="ECO:0000256" key="9">
    <source>
        <dbReference type="HAMAP-Rule" id="MF_00911"/>
    </source>
</evidence>
<evidence type="ECO:0000256" key="7">
    <source>
        <dbReference type="ARBA" id="ARBA00023136"/>
    </source>
</evidence>
<dbReference type="GO" id="GO:0043093">
    <property type="term" value="P:FtsZ-dependent cytokinesis"/>
    <property type="evidence" value="ECO:0007669"/>
    <property type="project" value="UniProtKB-UniRule"/>
</dbReference>
<dbReference type="PROSITE" id="PS51779">
    <property type="entry name" value="POTRA"/>
    <property type="match status" value="1"/>
</dbReference>
<keyword evidence="6 9" id="KW-1133">Transmembrane helix</keyword>
<dbReference type="InterPro" id="IPR026579">
    <property type="entry name" value="FtsQ"/>
</dbReference>
<keyword evidence="5 9" id="KW-0812">Transmembrane</keyword>
<protein>
    <recommendedName>
        <fullName evidence="9">Cell division protein FtsQ</fullName>
    </recommendedName>
</protein>
<evidence type="ECO:0000256" key="8">
    <source>
        <dbReference type="ARBA" id="ARBA00023306"/>
    </source>
</evidence>
<dbReference type="Gene3D" id="3.40.50.11690">
    <property type="entry name" value="Cell division protein FtsQ/DivIB"/>
    <property type="match status" value="1"/>
</dbReference>
<feature type="domain" description="POTRA" evidence="10">
    <location>
        <begin position="99"/>
        <end position="167"/>
    </location>
</feature>
<evidence type="ECO:0000313" key="12">
    <source>
        <dbReference type="Proteomes" id="UP000436911"/>
    </source>
</evidence>